<evidence type="ECO:0000256" key="4">
    <source>
        <dbReference type="PROSITE-ProRule" id="PRU00176"/>
    </source>
</evidence>
<dbReference type="FunCoup" id="B3S3Y6">
    <property type="interactions" value="3013"/>
</dbReference>
<dbReference type="HOGENOM" id="CLU_015171_7_1_1"/>
<dbReference type="InterPro" id="IPR012677">
    <property type="entry name" value="Nucleotide-bd_a/b_plait_sf"/>
</dbReference>
<dbReference type="Pfam" id="PF11835">
    <property type="entry name" value="RRM_8"/>
    <property type="match status" value="1"/>
</dbReference>
<dbReference type="STRING" id="10228.B3S3Y6"/>
<gene>
    <name evidence="6" type="ORF">TRIADDRAFT_28601</name>
</gene>
<dbReference type="InterPro" id="IPR006536">
    <property type="entry name" value="HnRNP-L/PTB"/>
</dbReference>
<dbReference type="CTD" id="6756118"/>
<dbReference type="Pfam" id="PF22976">
    <property type="entry name" value="RRM_10"/>
    <property type="match status" value="1"/>
</dbReference>
<name>B3S3Y6_TRIAD</name>
<dbReference type="KEGG" id="tad:TRIADDRAFT_28601"/>
<evidence type="ECO:0000259" key="5">
    <source>
        <dbReference type="PROSITE" id="PS50102"/>
    </source>
</evidence>
<evidence type="ECO:0000313" key="7">
    <source>
        <dbReference type="Proteomes" id="UP000009022"/>
    </source>
</evidence>
<dbReference type="EMBL" id="DS985249">
    <property type="protein sequence ID" value="EDV22552.1"/>
    <property type="molecule type" value="Genomic_DNA"/>
</dbReference>
<dbReference type="RefSeq" id="XP_002115096.1">
    <property type="nucleotide sequence ID" value="XM_002115060.1"/>
</dbReference>
<evidence type="ECO:0000256" key="3">
    <source>
        <dbReference type="ARBA" id="ARBA00022884"/>
    </source>
</evidence>
<dbReference type="InterPro" id="IPR021790">
    <property type="entry name" value="PTBP1-like_RRM2"/>
</dbReference>
<evidence type="ECO:0000256" key="2">
    <source>
        <dbReference type="ARBA" id="ARBA00022737"/>
    </source>
</evidence>
<dbReference type="InParanoid" id="B3S3Y6"/>
<dbReference type="Gene3D" id="3.30.70.330">
    <property type="match status" value="4"/>
</dbReference>
<dbReference type="PROSITE" id="PS50102">
    <property type="entry name" value="RRM"/>
    <property type="match status" value="3"/>
</dbReference>
<dbReference type="OMA" id="DKMIGAP"/>
<dbReference type="SMART" id="SM00360">
    <property type="entry name" value="RRM"/>
    <property type="match status" value="4"/>
</dbReference>
<dbReference type="SUPFAM" id="SSF54928">
    <property type="entry name" value="RNA-binding domain, RBD"/>
    <property type="match status" value="3"/>
</dbReference>
<feature type="domain" description="RRM" evidence="5">
    <location>
        <begin position="284"/>
        <end position="358"/>
    </location>
</feature>
<dbReference type="CDD" id="cd12693">
    <property type="entry name" value="RRM2_PTBP1_like"/>
    <property type="match status" value="1"/>
</dbReference>
<feature type="non-terminal residue" evidence="6">
    <location>
        <position position="1"/>
    </location>
</feature>
<dbReference type="GO" id="GO:0006397">
    <property type="term" value="P:mRNA processing"/>
    <property type="evidence" value="ECO:0007669"/>
    <property type="project" value="InterPro"/>
</dbReference>
<accession>B3S3Y6</accession>
<evidence type="ECO:0000256" key="1">
    <source>
        <dbReference type="ARBA" id="ARBA00022553"/>
    </source>
</evidence>
<keyword evidence="2" id="KW-0677">Repeat</keyword>
<evidence type="ECO:0000313" key="6">
    <source>
        <dbReference type="EMBL" id="EDV22552.1"/>
    </source>
</evidence>
<dbReference type="FunFam" id="3.30.70.330:FF:000341">
    <property type="entry name" value="Hephaestus, isoform C"/>
    <property type="match status" value="1"/>
</dbReference>
<dbReference type="OrthoDB" id="296632at2759"/>
<dbReference type="NCBIfam" id="TIGR01649">
    <property type="entry name" value="hnRNP-L_PTB"/>
    <property type="match status" value="1"/>
</dbReference>
<dbReference type="CDD" id="cd12425">
    <property type="entry name" value="RRM4_PTBP1_like"/>
    <property type="match status" value="1"/>
</dbReference>
<dbReference type="InterPro" id="IPR035979">
    <property type="entry name" value="RBD_domain_sf"/>
</dbReference>
<protein>
    <recommendedName>
        <fullName evidence="5">RRM domain-containing protein</fullName>
    </recommendedName>
</protein>
<feature type="domain" description="RRM" evidence="5">
    <location>
        <begin position="400"/>
        <end position="474"/>
    </location>
</feature>
<dbReference type="CDD" id="cd12421">
    <property type="entry name" value="RRM1_PTBP1_hnRNPL_like"/>
    <property type="match status" value="1"/>
</dbReference>
<dbReference type="Pfam" id="PF13893">
    <property type="entry name" value="RRM_5"/>
    <property type="match status" value="1"/>
</dbReference>
<dbReference type="GO" id="GO:0005634">
    <property type="term" value="C:nucleus"/>
    <property type="evidence" value="ECO:0000318"/>
    <property type="project" value="GO_Central"/>
</dbReference>
<dbReference type="CDD" id="cd12423">
    <property type="entry name" value="RRM3_PTBP1_like"/>
    <property type="match status" value="1"/>
</dbReference>
<keyword evidence="1" id="KW-0597">Phosphoprotein</keyword>
<reference evidence="6 7" key="1">
    <citation type="journal article" date="2008" name="Nature">
        <title>The Trichoplax genome and the nature of placozoans.</title>
        <authorList>
            <person name="Srivastava M."/>
            <person name="Begovic E."/>
            <person name="Chapman J."/>
            <person name="Putnam N.H."/>
            <person name="Hellsten U."/>
            <person name="Kawashima T."/>
            <person name="Kuo A."/>
            <person name="Mitros T."/>
            <person name="Salamov A."/>
            <person name="Carpenter M.L."/>
            <person name="Signorovitch A.Y."/>
            <person name="Moreno M.A."/>
            <person name="Kamm K."/>
            <person name="Grimwood J."/>
            <person name="Schmutz J."/>
            <person name="Shapiro H."/>
            <person name="Grigoriev I.V."/>
            <person name="Buss L.W."/>
            <person name="Schierwater B."/>
            <person name="Dellaporta S.L."/>
            <person name="Rokhsar D.S."/>
        </authorList>
    </citation>
    <scope>NUCLEOTIDE SEQUENCE [LARGE SCALE GENOMIC DNA]</scope>
    <source>
        <strain evidence="6 7">Grell-BS-1999</strain>
    </source>
</reference>
<organism evidence="6 7">
    <name type="scientific">Trichoplax adhaerens</name>
    <name type="common">Trichoplax reptans</name>
    <dbReference type="NCBI Taxonomy" id="10228"/>
    <lineage>
        <taxon>Eukaryota</taxon>
        <taxon>Metazoa</taxon>
        <taxon>Placozoa</taxon>
        <taxon>Uniplacotomia</taxon>
        <taxon>Trichoplacea</taxon>
        <taxon>Trichoplacidae</taxon>
        <taxon>Trichoplax</taxon>
    </lineage>
</organism>
<keyword evidence="7" id="KW-1185">Reference proteome</keyword>
<dbReference type="PANTHER" id="PTHR15592">
    <property type="entry name" value="MATRIN 3/NUCLEAR PROTEIN 220-RELATED"/>
    <property type="match status" value="1"/>
</dbReference>
<dbReference type="GO" id="GO:0043484">
    <property type="term" value="P:regulation of RNA splicing"/>
    <property type="evidence" value="ECO:0000318"/>
    <property type="project" value="GO_Central"/>
</dbReference>
<dbReference type="eggNOG" id="KOG1190">
    <property type="taxonomic scope" value="Eukaryota"/>
</dbReference>
<dbReference type="GeneID" id="6756118"/>
<proteinExistence type="predicted"/>
<dbReference type="PhylomeDB" id="B3S3Y6"/>
<keyword evidence="3 4" id="KW-0694">RNA-binding</keyword>
<feature type="domain" description="RRM" evidence="5">
    <location>
        <begin position="126"/>
        <end position="202"/>
    </location>
</feature>
<dbReference type="AlphaFoldDB" id="B3S3Y6"/>
<dbReference type="InterPro" id="IPR055204">
    <property type="entry name" value="HNRNPL_RRM"/>
</dbReference>
<dbReference type="GO" id="GO:0003729">
    <property type="term" value="F:mRNA binding"/>
    <property type="evidence" value="ECO:0000318"/>
    <property type="project" value="GO_Central"/>
</dbReference>
<sequence length="476" mass="52757">SRVIHIRNIPTDSSDVEIAALGVPFGKVTNILRLNAKNQCFLELEDENKTRKMMNYYKYVAPNLRGHPVYMQYSNHTQLVTDSSRSKIAAISSSSPPLNPLDSEVSLKSNELMTVGSASPEAGRVLHISIDNLVYPVTLDILNQIFSKFGVVEKIITFTKNNLYQALIQFTDAVDAQNAKLSLDGQSIYYGCCTLKIDYSKLLSINVKYNNDKSRDFTKNVTTRINPTAGATSIAIPVATILSPLTAIATTSPLQSTSDLLTAPIQQQLSEGNLGYDNSSYVGSVIHVTNLNEAKVTPRALFILFGVYGDVYRVKILFNKKDTALIQMAEPHQAQTAIAHLHGIQLYGKKMFVSSSKYAQVQLPKEPDPSGLTQDYSQSALHRFKKVGSRNFQNIYPPSATLHLSNIPPSVTEEDIKELFEGDGCTIARFRFFPSNNRMALLQMNSVGEATHSLIERHNYQIGSTYLRVSFSKTSL</sequence>
<dbReference type="Proteomes" id="UP000009022">
    <property type="component" value="Unassembled WGS sequence"/>
</dbReference>
<dbReference type="InterPro" id="IPR000504">
    <property type="entry name" value="RRM_dom"/>
</dbReference>